<name>A0A3N6P4W3_9EURY</name>
<keyword evidence="2" id="KW-1185">Reference proteome</keyword>
<dbReference type="EMBL" id="REFY01000001">
    <property type="protein sequence ID" value="RQG93049.1"/>
    <property type="molecule type" value="Genomic_DNA"/>
</dbReference>
<dbReference type="Proteomes" id="UP000273828">
    <property type="component" value="Unassembled WGS sequence"/>
</dbReference>
<reference evidence="1 2" key="1">
    <citation type="submission" date="2018-10" db="EMBL/GenBank/DDBJ databases">
        <title>Natrarchaeobius chitinivorans gen. nov., sp. nov., and Natrarchaeobius haloalkaliphilus sp. nov., alkaliphilic, chitin-utilizing haloarchaea from hypersaline alkaline lakes.</title>
        <authorList>
            <person name="Sorokin D.Y."/>
            <person name="Elcheninov A.G."/>
            <person name="Kostrikina N.A."/>
            <person name="Bale N.J."/>
            <person name="Sinninghe Damste J.S."/>
            <person name="Khijniak T.V."/>
            <person name="Kublanov I.V."/>
            <person name="Toshchakov S.V."/>
        </authorList>
    </citation>
    <scope>NUCLEOTIDE SEQUENCE [LARGE SCALE GENOMIC DNA]</scope>
    <source>
        <strain evidence="1 2">AArcht-Sl</strain>
    </source>
</reference>
<accession>A0A3N6P4W3</accession>
<gene>
    <name evidence="1" type="ORF">EA462_02220</name>
</gene>
<protein>
    <submittedName>
        <fullName evidence="1">Uncharacterized protein</fullName>
    </submittedName>
</protein>
<evidence type="ECO:0000313" key="1">
    <source>
        <dbReference type="EMBL" id="RQG93049.1"/>
    </source>
</evidence>
<proteinExistence type="predicted"/>
<sequence length="261" mass="30778">MMLEGFEFQSECINPHLETGGRNEYLCLSDEGDIQTGIGQLAKEIFIQGQNQSNLNTEATLKVDFVKDGNSRRTGPDWLKNNFTRSEQEKIIDRRRQMFHNYGVLFHMILWPGATNYFPEIGRFVNPMGNIRSSMKYNISKNFDRLVKDIYSIDQRNERWFRDKKIYELKKYKPSIQVLTIQVDNPTFKLDGGGMMCKEVYNMKVDIRKNIQKDRRDYIYGTCVHATDEFKHNIHVERVLSEIENGEYNPEKSTEEFQNDK</sequence>
<dbReference type="AlphaFoldDB" id="A0A3N6P4W3"/>
<organism evidence="1 2">
    <name type="scientific">Natrarchaeobius halalkaliphilus</name>
    <dbReference type="NCBI Taxonomy" id="1679091"/>
    <lineage>
        <taxon>Archaea</taxon>
        <taxon>Methanobacteriati</taxon>
        <taxon>Methanobacteriota</taxon>
        <taxon>Stenosarchaea group</taxon>
        <taxon>Halobacteria</taxon>
        <taxon>Halobacteriales</taxon>
        <taxon>Natrialbaceae</taxon>
        <taxon>Natrarchaeobius</taxon>
    </lineage>
</organism>
<comment type="caution">
    <text evidence="1">The sequence shown here is derived from an EMBL/GenBank/DDBJ whole genome shotgun (WGS) entry which is preliminary data.</text>
</comment>
<evidence type="ECO:0000313" key="2">
    <source>
        <dbReference type="Proteomes" id="UP000273828"/>
    </source>
</evidence>